<protein>
    <submittedName>
        <fullName evidence="1">Uncharacterized protein</fullName>
    </submittedName>
</protein>
<evidence type="ECO:0000313" key="2">
    <source>
        <dbReference type="Proteomes" id="UP000013085"/>
    </source>
</evidence>
<dbReference type="InterPro" id="IPR036412">
    <property type="entry name" value="HAD-like_sf"/>
</dbReference>
<name>A0A0E2H607_9FIRM</name>
<dbReference type="SUPFAM" id="SSF56784">
    <property type="entry name" value="HAD-like"/>
    <property type="match status" value="1"/>
</dbReference>
<dbReference type="Proteomes" id="UP000013085">
    <property type="component" value="Unassembled WGS sequence"/>
</dbReference>
<sequence length="60" mass="7085">MREIVYSIMHPEHILFDLDSTLLNTKSIYRFLFIWAAIVALRPQSCTKPVRIMTVNKLYS</sequence>
<dbReference type="HOGENOM" id="CLU_2933113_0_0_9"/>
<evidence type="ECO:0000313" key="1">
    <source>
        <dbReference type="EMBL" id="ENZ11581.1"/>
    </source>
</evidence>
<gene>
    <name evidence="1" type="ORF">HMPREF1090_03936</name>
</gene>
<accession>A0A0E2H607</accession>
<dbReference type="AlphaFoldDB" id="A0A0E2H607"/>
<dbReference type="EMBL" id="AGYR01000042">
    <property type="protein sequence ID" value="ENZ11581.1"/>
    <property type="molecule type" value="Genomic_DNA"/>
</dbReference>
<comment type="caution">
    <text evidence="1">The sequence shown here is derived from an EMBL/GenBank/DDBJ whole genome shotgun (WGS) entry which is preliminary data.</text>
</comment>
<proteinExistence type="predicted"/>
<organism evidence="1 2">
    <name type="scientific">[Clostridium] clostridioforme 90A8</name>
    <dbReference type="NCBI Taxonomy" id="999408"/>
    <lineage>
        <taxon>Bacteria</taxon>
        <taxon>Bacillati</taxon>
        <taxon>Bacillota</taxon>
        <taxon>Clostridia</taxon>
        <taxon>Lachnospirales</taxon>
        <taxon>Lachnospiraceae</taxon>
        <taxon>Enterocloster</taxon>
    </lineage>
</organism>
<reference evidence="1 2" key="1">
    <citation type="submission" date="2013-01" db="EMBL/GenBank/DDBJ databases">
        <title>The Genome Sequence of Clostridium clostridioforme 90A8.</title>
        <authorList>
            <consortium name="The Broad Institute Genome Sequencing Platform"/>
            <person name="Earl A."/>
            <person name="Ward D."/>
            <person name="Feldgarden M."/>
            <person name="Gevers D."/>
            <person name="Courvalin P."/>
            <person name="Lambert T."/>
            <person name="Walker B."/>
            <person name="Young S.K."/>
            <person name="Zeng Q."/>
            <person name="Gargeya S."/>
            <person name="Fitzgerald M."/>
            <person name="Haas B."/>
            <person name="Abouelleil A."/>
            <person name="Alvarado L."/>
            <person name="Arachchi H.M."/>
            <person name="Berlin A.M."/>
            <person name="Chapman S.B."/>
            <person name="Dewar J."/>
            <person name="Goldberg J."/>
            <person name="Griggs A."/>
            <person name="Gujja S."/>
            <person name="Hansen M."/>
            <person name="Howarth C."/>
            <person name="Imamovic A."/>
            <person name="Larimer J."/>
            <person name="McCowan C."/>
            <person name="Murphy C."/>
            <person name="Neiman D."/>
            <person name="Pearson M."/>
            <person name="Priest M."/>
            <person name="Roberts A."/>
            <person name="Saif S."/>
            <person name="Shea T."/>
            <person name="Sisk P."/>
            <person name="Sykes S."/>
            <person name="Wortman J."/>
            <person name="Nusbaum C."/>
            <person name="Birren B."/>
        </authorList>
    </citation>
    <scope>NUCLEOTIDE SEQUENCE [LARGE SCALE GENOMIC DNA]</scope>
    <source>
        <strain evidence="1 2">90A8</strain>
    </source>
</reference>